<dbReference type="KEGG" id="tpr:Tpau_4291"/>
<organism evidence="2 3">
    <name type="scientific">Tsukamurella paurometabola (strain ATCC 8368 / DSM 20162 / CCUG 35730 / CIP 100753 / JCM 10117 / KCTC 9821 / NBRC 16120 / NCIMB 702349 / NCTC 13040)</name>
    <name type="common">Corynebacterium paurometabolum</name>
    <dbReference type="NCBI Taxonomy" id="521096"/>
    <lineage>
        <taxon>Bacteria</taxon>
        <taxon>Bacillati</taxon>
        <taxon>Actinomycetota</taxon>
        <taxon>Actinomycetes</taxon>
        <taxon>Mycobacteriales</taxon>
        <taxon>Tsukamurellaceae</taxon>
        <taxon>Tsukamurella</taxon>
    </lineage>
</organism>
<dbReference type="PANTHER" id="PTHR40254">
    <property type="entry name" value="BLR0577 PROTEIN"/>
    <property type="match status" value="1"/>
</dbReference>
<dbReference type="Gene3D" id="3.50.50.60">
    <property type="entry name" value="FAD/NAD(P)-binding domain"/>
    <property type="match status" value="1"/>
</dbReference>
<geneLocation type="plasmid" evidence="2 3">
    <name>pTpau01</name>
</geneLocation>
<dbReference type="AlphaFoldDB" id="D5UZ10"/>
<dbReference type="Proteomes" id="UP000001213">
    <property type="component" value="Plasmid pTpau01"/>
</dbReference>
<reference evidence="3" key="1">
    <citation type="submission" date="2010-03" db="EMBL/GenBank/DDBJ databases">
        <title>The complete plasmid of Tsukamurella paurometabola DSM 20162.</title>
        <authorList>
            <consortium name="US DOE Joint Genome Institute (JGI-PGF)"/>
            <person name="Lucas S."/>
            <person name="Copeland A."/>
            <person name="Lapidus A."/>
            <person name="Glavina del Rio T."/>
            <person name="Dalin E."/>
            <person name="Tice H."/>
            <person name="Bruce D."/>
            <person name="Goodwin L."/>
            <person name="Pitluck S."/>
            <person name="Kyrpides N."/>
            <person name="Mavromatis K."/>
            <person name="Ivanova N."/>
            <person name="Mikhailova N."/>
            <person name="Munk A.C."/>
            <person name="Brettin T."/>
            <person name="Detter J.C."/>
            <person name="Tapia R."/>
            <person name="Han C."/>
            <person name="Larimer F."/>
            <person name="Land M."/>
            <person name="Hauser L."/>
            <person name="Markowitz V."/>
            <person name="Cheng J.-F."/>
            <person name="Hugenholtz P."/>
            <person name="Woyke T."/>
            <person name="Wu D."/>
            <person name="Jando M."/>
            <person name="Brambilla E."/>
            <person name="Klenk H.-P."/>
            <person name="Eisen J.A."/>
        </authorList>
    </citation>
    <scope>NUCLEOTIDE SEQUENCE [LARGE SCALE GENOMIC DNA]</scope>
    <source>
        <strain evidence="3">ATCC 8368 / DSM 20162 / CCUG 35730 / CIP 100753 / JCM 10117 / KCTC 9821 / NBRC 16120 / NCIMB 702349 / NCTC 13040</strain>
        <plasmid evidence="3">pTpau01</plasmid>
    </source>
</reference>
<reference evidence="2 3" key="2">
    <citation type="journal article" date="2011" name="Stand. Genomic Sci.">
        <title>Complete genome sequence of Tsukamurella paurometabola type strain (no. 33).</title>
        <authorList>
            <person name="Munk A.C."/>
            <person name="Lapidus A."/>
            <person name="Lucas S."/>
            <person name="Nolan M."/>
            <person name="Tice H."/>
            <person name="Cheng J.F."/>
            <person name="Del Rio T.G."/>
            <person name="Goodwin L."/>
            <person name="Pitluck S."/>
            <person name="Liolios K."/>
            <person name="Huntemann M."/>
            <person name="Ivanova N."/>
            <person name="Mavromatis K."/>
            <person name="Mikhailova N."/>
            <person name="Pati A."/>
            <person name="Chen A."/>
            <person name="Palaniappan K."/>
            <person name="Tapia R."/>
            <person name="Han C."/>
            <person name="Land M."/>
            <person name="Hauser L."/>
            <person name="Chang Y.J."/>
            <person name="Jeffries C.D."/>
            <person name="Brettin T."/>
            <person name="Yasawong M."/>
            <person name="Brambilla E.M."/>
            <person name="Rohde M."/>
            <person name="Sikorski J."/>
            <person name="Goker M."/>
            <person name="Detter J.C."/>
            <person name="Woyke T."/>
            <person name="Bristow J."/>
            <person name="Eisen J.A."/>
            <person name="Markowitz V."/>
            <person name="Hugenholtz P."/>
            <person name="Kyrpides N.C."/>
            <person name="Klenk H.P."/>
        </authorList>
    </citation>
    <scope>NUCLEOTIDE SEQUENCE [LARGE SCALE GENOMIC DNA]</scope>
    <source>
        <strain evidence="3">ATCC 8368 / DSM 20162 / CCUG 35730 / CIP 100753 / JCM 10117 / KCTC 9821 / NBRC 16120 / NCIMB 702349 / NCTC 13040</strain>
        <plasmid evidence="2">pTpau01</plasmid>
    </source>
</reference>
<feature type="domain" description="FAD-dependent urate hydroxylase HpyO/Asp monooxygenase CreE-like FAD/NAD(P)-binding" evidence="1">
    <location>
        <begin position="10"/>
        <end position="153"/>
    </location>
</feature>
<dbReference type="InterPro" id="IPR038732">
    <property type="entry name" value="HpyO/CreE_NAD-binding"/>
</dbReference>
<evidence type="ECO:0000313" key="2">
    <source>
        <dbReference type="EMBL" id="ADG80857.1"/>
    </source>
</evidence>
<evidence type="ECO:0000313" key="3">
    <source>
        <dbReference type="Proteomes" id="UP000001213"/>
    </source>
</evidence>
<dbReference type="SUPFAM" id="SSF51905">
    <property type="entry name" value="FAD/NAD(P)-binding domain"/>
    <property type="match status" value="1"/>
</dbReference>
<keyword evidence="2" id="KW-0614">Plasmid</keyword>
<gene>
    <name evidence="2" type="ordered locus">Tpau_4291</name>
</gene>
<dbReference type="InterPro" id="IPR036188">
    <property type="entry name" value="FAD/NAD-bd_sf"/>
</dbReference>
<keyword evidence="3" id="KW-1185">Reference proteome</keyword>
<dbReference type="PANTHER" id="PTHR40254:SF1">
    <property type="entry name" value="BLR0577 PROTEIN"/>
    <property type="match status" value="1"/>
</dbReference>
<dbReference type="HOGENOM" id="CLU_034530_0_0_11"/>
<sequence>MGGVALRVGIVGGGPRCVAAMESLIAECEHDLPELIIFEPHSAIGPGWAYDPQQPEWNLLNVAADAILPATTTSPRFVDWLRVHHPYADHLFPPRALAGRYLVEAATSAARRFPTVTHIGERAHNLTSTDSGWVVHAGAQHHTVDAVLLVTGHAATWSGQLQAAAPAYPQTYAGGPLPESVAIRGAALSAIDATLACTQGSGGRFTAVPGRPHEVAYQPSPDSPQRIHWFSRTGRLMCAKTDRAVLNSMRWLPAIARTRAKQLATEDTALVVNDAAAQILVRIGGDETRRTDDPRAWLERDLLIAHGARPPDLLWAQGQAWKALYPHLIERHLRLQQSGGAPPEGWTNFSKLCQAMEPLAFGPPAINAEKMLALVHAGVLSIDAGTTPPRADLVIDAVLAPAGLPDSTDSLWHSLREQGLIERATDRDAVAIDLDATVLVGGERIEGLAVFGRSVEGVVLGTDTLNHVLHPHLHRWAAQLRRT</sequence>
<name>D5UZ10_TSUPD</name>
<dbReference type="InterPro" id="IPR052189">
    <property type="entry name" value="L-asp_N-monooxygenase_NS-form"/>
</dbReference>
<dbReference type="Pfam" id="PF13454">
    <property type="entry name" value="NAD_binding_9"/>
    <property type="match status" value="1"/>
</dbReference>
<protein>
    <recommendedName>
        <fullName evidence="1">FAD-dependent urate hydroxylase HpyO/Asp monooxygenase CreE-like FAD/NAD(P)-binding domain-containing protein</fullName>
    </recommendedName>
</protein>
<accession>D5UZ10</accession>
<evidence type="ECO:0000259" key="1">
    <source>
        <dbReference type="Pfam" id="PF13454"/>
    </source>
</evidence>
<proteinExistence type="predicted"/>
<dbReference type="eggNOG" id="COG4529">
    <property type="taxonomic scope" value="Bacteria"/>
</dbReference>
<dbReference type="EMBL" id="CP001967">
    <property type="protein sequence ID" value="ADG80857.1"/>
    <property type="molecule type" value="Genomic_DNA"/>
</dbReference>